<evidence type="ECO:0000313" key="2">
    <source>
        <dbReference type="Proteomes" id="UP000030147"/>
    </source>
</evidence>
<keyword evidence="2" id="KW-1185">Reference proteome</keyword>
<dbReference type="RefSeq" id="WP_036822927.1">
    <property type="nucleotide sequence ID" value="NZ_AVBF01000063.1"/>
</dbReference>
<organism evidence="1 2">
    <name type="scientific">Pontibacillus yanchengensis Y32</name>
    <dbReference type="NCBI Taxonomy" id="1385514"/>
    <lineage>
        <taxon>Bacteria</taxon>
        <taxon>Bacillati</taxon>
        <taxon>Bacillota</taxon>
        <taxon>Bacilli</taxon>
        <taxon>Bacillales</taxon>
        <taxon>Bacillaceae</taxon>
        <taxon>Pontibacillus</taxon>
    </lineage>
</organism>
<proteinExistence type="predicted"/>
<dbReference type="OrthoDB" id="2691853at2"/>
<name>A0A0A2TQ84_9BACI</name>
<dbReference type="Proteomes" id="UP000030147">
    <property type="component" value="Unassembled WGS sequence"/>
</dbReference>
<dbReference type="eggNOG" id="ENOG5030CDE">
    <property type="taxonomic scope" value="Bacteria"/>
</dbReference>
<dbReference type="AlphaFoldDB" id="A0A0A2TQ84"/>
<protein>
    <submittedName>
        <fullName evidence="1">Uncharacterized protein</fullName>
    </submittedName>
</protein>
<reference evidence="1 2" key="1">
    <citation type="journal article" date="2015" name="Stand. Genomic Sci.">
        <title>High quality draft genome sequence of the moderately halophilic bacterium Pontibacillus yanchengensis Y32(T) and comparison among Pontibacillus genomes.</title>
        <authorList>
            <person name="Huang J."/>
            <person name="Qiao Z.X."/>
            <person name="Tang J.W."/>
            <person name="Wang G."/>
        </authorList>
    </citation>
    <scope>NUCLEOTIDE SEQUENCE [LARGE SCALE GENOMIC DNA]</scope>
    <source>
        <strain evidence="1 2">Y32</strain>
    </source>
</reference>
<evidence type="ECO:0000313" key="1">
    <source>
        <dbReference type="EMBL" id="KGP71455.1"/>
    </source>
</evidence>
<comment type="caution">
    <text evidence="1">The sequence shown here is derived from an EMBL/GenBank/DDBJ whole genome shotgun (WGS) entry which is preliminary data.</text>
</comment>
<dbReference type="EMBL" id="AVBF01000063">
    <property type="protein sequence ID" value="KGP71455.1"/>
    <property type="molecule type" value="Genomic_DNA"/>
</dbReference>
<sequence>MRDFMYELFQFMKWSEEMKDKYSRLSDSEKEIVNEYAPFSENPEKLNKEITKWYEELHKKVTY</sequence>
<gene>
    <name evidence="1" type="ORF">N782_19325</name>
</gene>
<accession>A0A0A2TQ84</accession>